<dbReference type="PANTHER" id="PTHR46558:SF4">
    <property type="entry name" value="DNA-BIDING PHAGE PROTEIN"/>
    <property type="match status" value="1"/>
</dbReference>
<gene>
    <name evidence="3" type="ORF">HMPREF9460_02062</name>
</gene>
<dbReference type="Pfam" id="PF01381">
    <property type="entry name" value="HTH_3"/>
    <property type="match status" value="1"/>
</dbReference>
<feature type="domain" description="HTH cro/C1-type" evidence="2">
    <location>
        <begin position="12"/>
        <end position="66"/>
    </location>
</feature>
<reference evidence="3 4" key="1">
    <citation type="submission" date="2011-08" db="EMBL/GenBank/DDBJ databases">
        <title>The Genome Sequence of Clostridium orbiscindens 1_3_50AFAA.</title>
        <authorList>
            <consortium name="The Broad Institute Genome Sequencing Platform"/>
            <person name="Earl A."/>
            <person name="Ward D."/>
            <person name="Feldgarden M."/>
            <person name="Gevers D."/>
            <person name="Daigneault M."/>
            <person name="Strauss J."/>
            <person name="Allen-Vercoe E."/>
            <person name="Young S.K."/>
            <person name="Zeng Q."/>
            <person name="Gargeya S."/>
            <person name="Fitzgerald M."/>
            <person name="Haas B."/>
            <person name="Abouelleil A."/>
            <person name="Alvarado L."/>
            <person name="Arachchi H.M."/>
            <person name="Berlin A."/>
            <person name="Brown A."/>
            <person name="Chapman S.B."/>
            <person name="Chen Z."/>
            <person name="Dunbar C."/>
            <person name="Freedman E."/>
            <person name="Gearin G."/>
            <person name="Gellesch M."/>
            <person name="Goldberg J."/>
            <person name="Griggs A."/>
            <person name="Gujja S."/>
            <person name="Heiman D."/>
            <person name="Howarth C."/>
            <person name="Larson L."/>
            <person name="Lui A."/>
            <person name="MacDonald P.J.P."/>
            <person name="Montmayeur A."/>
            <person name="Murphy C."/>
            <person name="Neiman D."/>
            <person name="Pearson M."/>
            <person name="Priest M."/>
            <person name="Roberts A."/>
            <person name="Saif S."/>
            <person name="Shea T."/>
            <person name="Shenoy N."/>
            <person name="Sisk P."/>
            <person name="Stolte C."/>
            <person name="Sykes S."/>
            <person name="Wortman J."/>
            <person name="Nusbaum C."/>
            <person name="Birren B."/>
        </authorList>
    </citation>
    <scope>NUCLEOTIDE SEQUENCE [LARGE SCALE GENOMIC DNA]</scope>
    <source>
        <strain evidence="3 4">1_3_50AFAA</strain>
    </source>
</reference>
<dbReference type="InterPro" id="IPR010982">
    <property type="entry name" value="Lambda_DNA-bd_dom_sf"/>
</dbReference>
<evidence type="ECO:0000313" key="4">
    <source>
        <dbReference type="Proteomes" id="UP000029585"/>
    </source>
</evidence>
<name>A0A096CKL1_FLAPL</name>
<dbReference type="RefSeq" id="WP_009258151.1">
    <property type="nucleotide sequence ID" value="NZ_KN174163.1"/>
</dbReference>
<comment type="caution">
    <text evidence="3">The sequence shown here is derived from an EMBL/GenBank/DDBJ whole genome shotgun (WGS) entry which is preliminary data.</text>
</comment>
<dbReference type="HOGENOM" id="CLU_066192_17_6_9"/>
<dbReference type="eggNOG" id="COG1476">
    <property type="taxonomic scope" value="Bacteria"/>
</dbReference>
<evidence type="ECO:0000259" key="2">
    <source>
        <dbReference type="PROSITE" id="PS50943"/>
    </source>
</evidence>
<dbReference type="Proteomes" id="UP000029585">
    <property type="component" value="Unassembled WGS sequence"/>
</dbReference>
<dbReference type="InterPro" id="IPR001387">
    <property type="entry name" value="Cro/C1-type_HTH"/>
</dbReference>
<dbReference type="PROSITE" id="PS50943">
    <property type="entry name" value="HTH_CROC1"/>
    <property type="match status" value="1"/>
</dbReference>
<sequence length="122" mass="13767">MELDYKAIGKRIKIARIKADLTQERLAELIDISPTHLSNIETGTTRVSLNTIISIANALSVTGDDLLCDNIVMAKVQFEKDIALLLEDCDEYEIRIIKDMIGSLKDTLRRDANLRTADRKIH</sequence>
<keyword evidence="4" id="KW-1185">Reference proteome</keyword>
<organism evidence="3 4">
    <name type="scientific">Flavonifractor plautii 1_3_50AFAA</name>
    <dbReference type="NCBI Taxonomy" id="742738"/>
    <lineage>
        <taxon>Bacteria</taxon>
        <taxon>Bacillati</taxon>
        <taxon>Bacillota</taxon>
        <taxon>Clostridia</taxon>
        <taxon>Eubacteriales</taxon>
        <taxon>Oscillospiraceae</taxon>
        <taxon>Flavonifractor</taxon>
    </lineage>
</organism>
<dbReference type="PANTHER" id="PTHR46558">
    <property type="entry name" value="TRACRIPTIONAL REGULATORY PROTEIN-RELATED-RELATED"/>
    <property type="match status" value="1"/>
</dbReference>
<dbReference type="Gene3D" id="1.10.260.40">
    <property type="entry name" value="lambda repressor-like DNA-binding domains"/>
    <property type="match status" value="1"/>
</dbReference>
<evidence type="ECO:0000313" key="3">
    <source>
        <dbReference type="EMBL" id="KGF55327.1"/>
    </source>
</evidence>
<dbReference type="GO" id="GO:0003677">
    <property type="term" value="F:DNA binding"/>
    <property type="evidence" value="ECO:0007669"/>
    <property type="project" value="UniProtKB-KW"/>
</dbReference>
<keyword evidence="1" id="KW-0238">DNA-binding</keyword>
<accession>A0A096CKL1</accession>
<dbReference type="PATRIC" id="fig|742738.3.peg.2114"/>
<proteinExistence type="predicted"/>
<dbReference type="SUPFAM" id="SSF47413">
    <property type="entry name" value="lambda repressor-like DNA-binding domains"/>
    <property type="match status" value="1"/>
</dbReference>
<dbReference type="EMBL" id="ADLO01000059">
    <property type="protein sequence ID" value="KGF55327.1"/>
    <property type="molecule type" value="Genomic_DNA"/>
</dbReference>
<dbReference type="AlphaFoldDB" id="A0A096CKL1"/>
<evidence type="ECO:0000256" key="1">
    <source>
        <dbReference type="ARBA" id="ARBA00023125"/>
    </source>
</evidence>
<dbReference type="CDD" id="cd00093">
    <property type="entry name" value="HTH_XRE"/>
    <property type="match status" value="1"/>
</dbReference>
<dbReference type="SMART" id="SM00530">
    <property type="entry name" value="HTH_XRE"/>
    <property type="match status" value="1"/>
</dbReference>
<protein>
    <recommendedName>
        <fullName evidence="2">HTH cro/C1-type domain-containing protein</fullName>
    </recommendedName>
</protein>